<evidence type="ECO:0000256" key="1">
    <source>
        <dbReference type="SAM" id="MobiDB-lite"/>
    </source>
</evidence>
<name>A0A9X3SFS5_9ACTN</name>
<sequence>MNQTGKIVAAAVGGYILGRRKKFKLAVGLGLYLGARKLNISPQMVVKGLTKELGALPVVGELKDQTRDQLVATGKDAAGKLVTKWAGGLADSLNDRTERLRGGASEAASSAAGAATGAAATATGRRRSQEADEDADVEEPAARGGDAAEDTDDTDDRGPEERADDGEDAERAERPARTRSSGTRSATRKAAGAATGTARKAAPRKRAAKPGTTRRRASSGEDGDKRG</sequence>
<dbReference type="EMBL" id="JAJAQC010000050">
    <property type="protein sequence ID" value="MDA0567178.1"/>
    <property type="molecule type" value="Genomic_DNA"/>
</dbReference>
<evidence type="ECO:0000313" key="2">
    <source>
        <dbReference type="EMBL" id="MDA0567178.1"/>
    </source>
</evidence>
<keyword evidence="3" id="KW-1185">Reference proteome</keyword>
<feature type="compositionally biased region" description="Low complexity" evidence="1">
    <location>
        <begin position="102"/>
        <end position="123"/>
    </location>
</feature>
<feature type="compositionally biased region" description="Basic residues" evidence="1">
    <location>
        <begin position="201"/>
        <end position="217"/>
    </location>
</feature>
<reference evidence="2" key="1">
    <citation type="submission" date="2021-10" db="EMBL/GenBank/DDBJ databases">
        <title>Streptomonospora sp. nov., isolated from mangrove soil.</title>
        <authorList>
            <person name="Chen X."/>
            <person name="Ge X."/>
            <person name="Liu W."/>
        </authorList>
    </citation>
    <scope>NUCLEOTIDE SEQUENCE</scope>
    <source>
        <strain evidence="2">S1-112</strain>
    </source>
</reference>
<evidence type="ECO:0000313" key="3">
    <source>
        <dbReference type="Proteomes" id="UP001140076"/>
    </source>
</evidence>
<evidence type="ECO:0008006" key="4">
    <source>
        <dbReference type="Google" id="ProtNLM"/>
    </source>
</evidence>
<protein>
    <recommendedName>
        <fullName evidence="4">DNA primase</fullName>
    </recommendedName>
</protein>
<comment type="caution">
    <text evidence="2">The sequence shown here is derived from an EMBL/GenBank/DDBJ whole genome shotgun (WGS) entry which is preliminary data.</text>
</comment>
<dbReference type="AlphaFoldDB" id="A0A9X3SFS5"/>
<dbReference type="Proteomes" id="UP001140076">
    <property type="component" value="Unassembled WGS sequence"/>
</dbReference>
<gene>
    <name evidence="2" type="ORF">LG943_23075</name>
</gene>
<accession>A0A9X3SFS5</accession>
<dbReference type="RefSeq" id="WP_270074427.1">
    <property type="nucleotide sequence ID" value="NZ_JAJAQC010000050.1"/>
</dbReference>
<proteinExistence type="predicted"/>
<organism evidence="2 3">
    <name type="scientific">Streptomonospora mangrovi</name>
    <dbReference type="NCBI Taxonomy" id="2883123"/>
    <lineage>
        <taxon>Bacteria</taxon>
        <taxon>Bacillati</taxon>
        <taxon>Actinomycetota</taxon>
        <taxon>Actinomycetes</taxon>
        <taxon>Streptosporangiales</taxon>
        <taxon>Nocardiopsidaceae</taxon>
        <taxon>Streptomonospora</taxon>
    </lineage>
</organism>
<feature type="compositionally biased region" description="Low complexity" evidence="1">
    <location>
        <begin position="178"/>
        <end position="200"/>
    </location>
</feature>
<feature type="compositionally biased region" description="Basic and acidic residues" evidence="1">
    <location>
        <begin position="218"/>
        <end position="227"/>
    </location>
</feature>
<feature type="region of interest" description="Disordered" evidence="1">
    <location>
        <begin position="100"/>
        <end position="227"/>
    </location>
</feature>